<keyword evidence="3" id="KW-1185">Reference proteome</keyword>
<evidence type="ECO:0000256" key="1">
    <source>
        <dbReference type="SAM" id="MobiDB-lite"/>
    </source>
</evidence>
<reference evidence="2" key="1">
    <citation type="submission" date="2023-07" db="EMBL/GenBank/DDBJ databases">
        <title>draft genome sequence of fig (Ficus carica).</title>
        <authorList>
            <person name="Takahashi T."/>
            <person name="Nishimura K."/>
        </authorList>
    </citation>
    <scope>NUCLEOTIDE SEQUENCE</scope>
</reference>
<accession>A0AA88DFN7</accession>
<evidence type="ECO:0000313" key="3">
    <source>
        <dbReference type="Proteomes" id="UP001187192"/>
    </source>
</evidence>
<feature type="compositionally biased region" description="Basic and acidic residues" evidence="1">
    <location>
        <begin position="102"/>
        <end position="118"/>
    </location>
</feature>
<dbReference type="EMBL" id="BTGU01000053">
    <property type="protein sequence ID" value="GMN54791.1"/>
    <property type="molecule type" value="Genomic_DNA"/>
</dbReference>
<sequence>MKVEGGRQRAKTRITPSPSLPPPSSPSQCGVRNPYRGGLGGEGAKSQHRRGLGQNLDRVGAKGIALERTGQGGRKGGREMASSSGSGSGVQSGGVGVGGRGWEGRGEERERAQNARLT</sequence>
<gene>
    <name evidence="2" type="ORF">TIFTF001_023916</name>
</gene>
<feature type="region of interest" description="Disordered" evidence="1">
    <location>
        <begin position="1"/>
        <end position="118"/>
    </location>
</feature>
<organism evidence="2 3">
    <name type="scientific">Ficus carica</name>
    <name type="common">Common fig</name>
    <dbReference type="NCBI Taxonomy" id="3494"/>
    <lineage>
        <taxon>Eukaryota</taxon>
        <taxon>Viridiplantae</taxon>
        <taxon>Streptophyta</taxon>
        <taxon>Embryophyta</taxon>
        <taxon>Tracheophyta</taxon>
        <taxon>Spermatophyta</taxon>
        <taxon>Magnoliopsida</taxon>
        <taxon>eudicotyledons</taxon>
        <taxon>Gunneridae</taxon>
        <taxon>Pentapetalae</taxon>
        <taxon>rosids</taxon>
        <taxon>fabids</taxon>
        <taxon>Rosales</taxon>
        <taxon>Moraceae</taxon>
        <taxon>Ficeae</taxon>
        <taxon>Ficus</taxon>
    </lineage>
</organism>
<comment type="caution">
    <text evidence="2">The sequence shown here is derived from an EMBL/GenBank/DDBJ whole genome shotgun (WGS) entry which is preliminary data.</text>
</comment>
<dbReference type="AlphaFoldDB" id="A0AA88DFN7"/>
<dbReference type="Proteomes" id="UP001187192">
    <property type="component" value="Unassembled WGS sequence"/>
</dbReference>
<name>A0AA88DFN7_FICCA</name>
<proteinExistence type="predicted"/>
<protein>
    <submittedName>
        <fullName evidence="2">Uncharacterized protein</fullName>
    </submittedName>
</protein>
<evidence type="ECO:0000313" key="2">
    <source>
        <dbReference type="EMBL" id="GMN54791.1"/>
    </source>
</evidence>
<feature type="compositionally biased region" description="Gly residues" evidence="1">
    <location>
        <begin position="86"/>
        <end position="101"/>
    </location>
</feature>